<feature type="domain" description="Galactose oxidase-like Early set" evidence="1">
    <location>
        <begin position="112"/>
        <end position="200"/>
    </location>
</feature>
<keyword evidence="3" id="KW-1185">Reference proteome</keyword>
<dbReference type="InterPro" id="IPR014756">
    <property type="entry name" value="Ig_E-set"/>
</dbReference>
<dbReference type="InterPro" id="IPR013783">
    <property type="entry name" value="Ig-like_fold"/>
</dbReference>
<dbReference type="SUPFAM" id="SSF81296">
    <property type="entry name" value="E set domains"/>
    <property type="match status" value="1"/>
</dbReference>
<evidence type="ECO:0000313" key="3">
    <source>
        <dbReference type="Proteomes" id="UP000019140"/>
    </source>
</evidence>
<dbReference type="PANTHER" id="PTHR32208:SF21">
    <property type="entry name" value="LOW QUALITY PROTEIN: ALDEHYDE OXIDASE GLOX-LIKE"/>
    <property type="match status" value="1"/>
</dbReference>
<evidence type="ECO:0000259" key="1">
    <source>
        <dbReference type="Pfam" id="PF09118"/>
    </source>
</evidence>
<dbReference type="Proteomes" id="UP000019140">
    <property type="component" value="Unassembled WGS sequence"/>
</dbReference>
<sequence length="225" mass="24363">MLPTGVVLIANGGPTSLPPSGRPPAGEPGADLVAFPKITNIQLLDPEIHHTYDLGPWPDDYMARGYHGIALLTKDAKVLIAGGVSLEGPYGVGSERADMRFYEPGYLHQGERPQWGDVQEPISMSAGKARITIPYAGPDLKEQGGVVLMALGSFTHHFDHNQRYLPLKYVRNGNMLEITPPTNTSIAPKGDYILYLVRPSEITGEKAGMLRDFGIPSVGKHVVLN</sequence>
<proteinExistence type="predicted"/>
<reference evidence="2 3" key="1">
    <citation type="journal article" date="2014" name="Nature">
        <title>An environmental bacterial taxon with a large and distinct metabolic repertoire.</title>
        <authorList>
            <person name="Wilson M.C."/>
            <person name="Mori T."/>
            <person name="Ruckert C."/>
            <person name="Uria A.R."/>
            <person name="Helf M.J."/>
            <person name="Takada K."/>
            <person name="Gernert C."/>
            <person name="Steffens U.A."/>
            <person name="Heycke N."/>
            <person name="Schmitt S."/>
            <person name="Rinke C."/>
            <person name="Helfrich E.J."/>
            <person name="Brachmann A.O."/>
            <person name="Gurgui C."/>
            <person name="Wakimoto T."/>
            <person name="Kracht M."/>
            <person name="Crusemann M."/>
            <person name="Hentschel U."/>
            <person name="Abe I."/>
            <person name="Matsunaga S."/>
            <person name="Kalinowski J."/>
            <person name="Takeyama H."/>
            <person name="Piel J."/>
        </authorList>
    </citation>
    <scope>NUCLEOTIDE SEQUENCE [LARGE SCALE GENOMIC DNA]</scope>
    <source>
        <strain evidence="3">TSY2</strain>
    </source>
</reference>
<dbReference type="EMBL" id="AZHX01000957">
    <property type="protein sequence ID" value="ETX05410.1"/>
    <property type="molecule type" value="Genomic_DNA"/>
</dbReference>
<dbReference type="Gene3D" id="2.130.10.80">
    <property type="entry name" value="Galactose oxidase/kelch, beta-propeller"/>
    <property type="match status" value="1"/>
</dbReference>
<dbReference type="Pfam" id="PF09118">
    <property type="entry name" value="GO-like_E_set"/>
    <property type="match status" value="1"/>
</dbReference>
<evidence type="ECO:0000313" key="2">
    <source>
        <dbReference type="EMBL" id="ETX05410.1"/>
    </source>
</evidence>
<dbReference type="HOGENOM" id="CLU_1228078_0_0_7"/>
<dbReference type="InterPro" id="IPR015202">
    <property type="entry name" value="GO-like_E_set"/>
</dbReference>
<accession>W4M5D4</accession>
<gene>
    <name evidence="2" type="ORF">ETSY2_23120</name>
</gene>
<name>W4M5D4_9BACT</name>
<dbReference type="Gene3D" id="2.60.40.10">
    <property type="entry name" value="Immunoglobulins"/>
    <property type="match status" value="1"/>
</dbReference>
<dbReference type="PANTHER" id="PTHR32208">
    <property type="entry name" value="SECRETED PROTEIN-RELATED"/>
    <property type="match status" value="1"/>
</dbReference>
<dbReference type="AlphaFoldDB" id="W4M5D4"/>
<comment type="caution">
    <text evidence="2">The sequence shown here is derived from an EMBL/GenBank/DDBJ whole genome shotgun (WGS) entry which is preliminary data.</text>
</comment>
<organism evidence="2 3">
    <name type="scientific">Candidatus Entotheonella gemina</name>
    <dbReference type="NCBI Taxonomy" id="1429439"/>
    <lineage>
        <taxon>Bacteria</taxon>
        <taxon>Pseudomonadati</taxon>
        <taxon>Nitrospinota/Tectimicrobiota group</taxon>
        <taxon>Candidatus Tectimicrobiota</taxon>
        <taxon>Candidatus Entotheonellia</taxon>
        <taxon>Candidatus Entotheonellales</taxon>
        <taxon>Candidatus Entotheonellaceae</taxon>
        <taxon>Candidatus Entotheonella</taxon>
    </lineage>
</organism>
<dbReference type="InterPro" id="IPR037293">
    <property type="entry name" value="Gal_Oxidase_central_sf"/>
</dbReference>
<protein>
    <recommendedName>
        <fullName evidence="1">Galactose oxidase-like Early set domain-containing protein</fullName>
    </recommendedName>
</protein>